<accession>B7S857</accession>
<organism evidence="2">
    <name type="scientific">Glyptapanteles flavicoxis</name>
    <dbReference type="NCBI Taxonomy" id="463051"/>
    <lineage>
        <taxon>Eukaryota</taxon>
        <taxon>Metazoa</taxon>
        <taxon>Ecdysozoa</taxon>
        <taxon>Arthropoda</taxon>
        <taxon>Hexapoda</taxon>
        <taxon>Insecta</taxon>
        <taxon>Pterygota</taxon>
        <taxon>Neoptera</taxon>
        <taxon>Endopterygota</taxon>
        <taxon>Hymenoptera</taxon>
        <taxon>Apocrita</taxon>
        <taxon>Ichneumonoidea</taxon>
        <taxon>Braconidae</taxon>
        <taxon>Microgastrinae</taxon>
        <taxon>Glyptapanteles</taxon>
    </lineage>
</organism>
<reference evidence="2" key="1">
    <citation type="submission" date="2007-06" db="EMBL/GenBank/DDBJ databases">
        <title>Bracovirus Evolution: Comparative Genomics of Multiple Viral and Proviral Genomes.</title>
        <authorList>
            <person name="Desjardins C.A."/>
            <person name="Gundersen-Rindal D.E."/>
            <person name="Hostetler J.B."/>
            <person name="Tallon L.J."/>
            <person name="Utterback T.R."/>
            <person name="Fuester R.W."/>
            <person name="Schatz M.C."/>
            <person name="Pedroni M.J."/>
            <person name="Fadrosh D.W."/>
            <person name="Haas B.J."/>
            <person name="Toms B.S."/>
            <person name="Chen D."/>
            <person name="Nene V."/>
        </authorList>
    </citation>
    <scope>NUCLEOTIDE SEQUENCE</scope>
</reference>
<dbReference type="AlphaFoldDB" id="B7S857"/>
<name>B7S857_9HYME</name>
<feature type="chain" id="PRO_5002863087" evidence="1">
    <location>
        <begin position="24"/>
        <end position="142"/>
    </location>
</feature>
<evidence type="ECO:0000256" key="1">
    <source>
        <dbReference type="SAM" id="SignalP"/>
    </source>
</evidence>
<feature type="signal peptide" evidence="1">
    <location>
        <begin position="1"/>
        <end position="23"/>
    </location>
</feature>
<keyword evidence="1" id="KW-0732">Signal</keyword>
<sequence length="142" mass="15343">MSGSKVVLLVLAVGLISLFKGQSGGCAYAKPSTTLKVENYAPSDAYYKSFYGNLENFMKSETHGIKAIEDGNVVLESGSNGFVNLGSRFDYGDNISDLNDSDKNALGIFSAGTHNTYESSNSNMTTNMGAWVTYQRNVHNDE</sequence>
<dbReference type="EMBL" id="EF710644">
    <property type="protein sequence ID" value="ACE75082.1"/>
    <property type="molecule type" value="Genomic_DNA"/>
</dbReference>
<gene>
    <name evidence="2" type="ORF">GFP_L7_0240</name>
</gene>
<proteinExistence type="predicted"/>
<protein>
    <submittedName>
        <fullName evidence="2">Uncharacterized protein</fullName>
    </submittedName>
</protein>
<evidence type="ECO:0000313" key="2">
    <source>
        <dbReference type="EMBL" id="ACE75082.1"/>
    </source>
</evidence>